<evidence type="ECO:0000256" key="1">
    <source>
        <dbReference type="SAM" id="SignalP"/>
    </source>
</evidence>
<name>A0A507ANN2_9PEZI</name>
<dbReference type="RefSeq" id="XP_030989685.1">
    <property type="nucleotide sequence ID" value="XM_031132909.1"/>
</dbReference>
<reference evidence="3 4" key="1">
    <citation type="submission" date="2019-06" db="EMBL/GenBank/DDBJ databases">
        <title>Draft genome sequence of the filamentous fungus Phialemoniopsis curvata isolated from diesel fuel.</title>
        <authorList>
            <person name="Varaljay V.A."/>
            <person name="Lyon W.J."/>
            <person name="Crouch A.L."/>
            <person name="Drake C.E."/>
            <person name="Hollomon J.M."/>
            <person name="Nadeau L.J."/>
            <person name="Nunn H.S."/>
            <person name="Stevenson B.S."/>
            <person name="Bojanowski C.L."/>
            <person name="Crookes-Goodson W.J."/>
        </authorList>
    </citation>
    <scope>NUCLEOTIDE SEQUENCE [LARGE SCALE GENOMIC DNA]</scope>
    <source>
        <strain evidence="3 4">D216</strain>
    </source>
</reference>
<accession>A0A507ANN2</accession>
<comment type="caution">
    <text evidence="3">The sequence shown here is derived from an EMBL/GenBank/DDBJ whole genome shotgun (WGS) entry which is preliminary data.</text>
</comment>
<organism evidence="3 4">
    <name type="scientific">Thyridium curvatum</name>
    <dbReference type="NCBI Taxonomy" id="1093900"/>
    <lineage>
        <taxon>Eukaryota</taxon>
        <taxon>Fungi</taxon>
        <taxon>Dikarya</taxon>
        <taxon>Ascomycota</taxon>
        <taxon>Pezizomycotina</taxon>
        <taxon>Sordariomycetes</taxon>
        <taxon>Sordariomycetidae</taxon>
        <taxon>Thyridiales</taxon>
        <taxon>Thyridiaceae</taxon>
        <taxon>Thyridium</taxon>
    </lineage>
</organism>
<feature type="domain" description="Glycoside hydrolase 131 catalytic N-terminal" evidence="2">
    <location>
        <begin position="29"/>
        <end position="335"/>
    </location>
</feature>
<gene>
    <name evidence="3" type="ORF">E0L32_010305</name>
</gene>
<evidence type="ECO:0000313" key="3">
    <source>
        <dbReference type="EMBL" id="TPX07974.1"/>
    </source>
</evidence>
<dbReference type="EMBL" id="SKBQ01000082">
    <property type="protein sequence ID" value="TPX07974.1"/>
    <property type="molecule type" value="Genomic_DNA"/>
</dbReference>
<dbReference type="PANTHER" id="PTHR34612">
    <property type="entry name" value="GH131_N DOMAIN-CONTAINING PROTEIN"/>
    <property type="match status" value="1"/>
</dbReference>
<evidence type="ECO:0000259" key="2">
    <source>
        <dbReference type="Pfam" id="PF18271"/>
    </source>
</evidence>
<proteinExistence type="predicted"/>
<dbReference type="Pfam" id="PF18271">
    <property type="entry name" value="GH131_N"/>
    <property type="match status" value="1"/>
</dbReference>
<protein>
    <recommendedName>
        <fullName evidence="2">Glycoside hydrolase 131 catalytic N-terminal domain-containing protein</fullName>
    </recommendedName>
</protein>
<dbReference type="InterPro" id="IPR041524">
    <property type="entry name" value="GH131_N"/>
</dbReference>
<dbReference type="Proteomes" id="UP000319257">
    <property type="component" value="Unassembled WGS sequence"/>
</dbReference>
<dbReference type="PANTHER" id="PTHR34612:SF2">
    <property type="entry name" value="GLYCOSIDE HYDROLASE 131 CATALYTIC N-TERMINAL DOMAIN-CONTAINING PROTEIN"/>
    <property type="match status" value="1"/>
</dbReference>
<keyword evidence="4" id="KW-1185">Reference proteome</keyword>
<dbReference type="GeneID" id="41977752"/>
<evidence type="ECO:0000313" key="4">
    <source>
        <dbReference type="Proteomes" id="UP000319257"/>
    </source>
</evidence>
<sequence>MHFLSSNPQTLTSLVLSVIAAVKAQQCSLQFDGRVPGAFSAATFDTQNNIFSPKNVFGQGSSSLYCVDVARLDQAPCSYPVAGEQIFFDDPVQYSLLRSSLPLCFKCNISDVPWRAAQFDVNTVPVEVTISDQSIFAPSANNVQTGFRRAELLIASNTGTDASTTGVKTLHFSLMKDAQRPLNLSHEYQLVFLESNDFSTNQIVLKTGTILGQATANPDTLQLFGNVKQNPPQLLFSTPFRPGAFHNFAVTLDFNALNPPKQRTTQVFFSAGASPLQAVTQALKNDVSGQGQFHFGVLKKGLDGGNDIVKNGVQEAGINEGIIFGGIFEEDSSAGCVSLSP</sequence>
<keyword evidence="1" id="KW-0732">Signal</keyword>
<dbReference type="AlphaFoldDB" id="A0A507ANN2"/>
<dbReference type="OrthoDB" id="5283326at2759"/>
<dbReference type="Gene3D" id="2.60.120.1160">
    <property type="match status" value="1"/>
</dbReference>
<feature type="chain" id="PRO_5021322023" description="Glycoside hydrolase 131 catalytic N-terminal domain-containing protein" evidence="1">
    <location>
        <begin position="25"/>
        <end position="341"/>
    </location>
</feature>
<dbReference type="STRING" id="1093900.A0A507ANN2"/>
<feature type="signal peptide" evidence="1">
    <location>
        <begin position="1"/>
        <end position="24"/>
    </location>
</feature>
<dbReference type="InParanoid" id="A0A507ANN2"/>